<gene>
    <name evidence="3" type="ORF">LARV_03269</name>
</gene>
<dbReference type="Pfam" id="PF11127">
    <property type="entry name" value="YgaP-like_TM"/>
    <property type="match status" value="1"/>
</dbReference>
<dbReference type="OrthoDB" id="9804804at2"/>
<feature type="transmembrane region" description="Helical" evidence="1">
    <location>
        <begin position="40"/>
        <end position="60"/>
    </location>
</feature>
<dbReference type="EMBL" id="DF967972">
    <property type="protein sequence ID" value="GAP15480.1"/>
    <property type="molecule type" value="Genomic_DNA"/>
</dbReference>
<dbReference type="RefSeq" id="WP_075074660.1">
    <property type="nucleotide sequence ID" value="NZ_DF967972.1"/>
</dbReference>
<keyword evidence="1" id="KW-0812">Transmembrane</keyword>
<accession>A0A0S7BMI6</accession>
<evidence type="ECO:0000256" key="1">
    <source>
        <dbReference type="SAM" id="Phobius"/>
    </source>
</evidence>
<feature type="domain" description="Inner membrane protein YgaP-like transmembrane" evidence="2">
    <location>
        <begin position="4"/>
        <end position="66"/>
    </location>
</feature>
<evidence type="ECO:0000259" key="2">
    <source>
        <dbReference type="Pfam" id="PF11127"/>
    </source>
</evidence>
<keyword evidence="1" id="KW-0472">Membrane</keyword>
<sequence length="67" mass="7471">MSYINESNIDRIIRVILGVIMLVLGWANILPGALGIVFRYLAFLPLLTGLIGFCPAYAILKIRTNKH</sequence>
<evidence type="ECO:0000313" key="4">
    <source>
        <dbReference type="Proteomes" id="UP000055060"/>
    </source>
</evidence>
<reference evidence="3" key="1">
    <citation type="submission" date="2015-07" db="EMBL/GenBank/DDBJ databases">
        <title>Draft Genome Sequences of Anaerolinea thermolimosa IMO-1, Bellilinea caldifistulae GOMI-1, Leptolinea tardivitalis YMTK-2, Levilinea saccharolytica KIBI-1,Longilinea arvoryzae KOME-1, Previously Described as Members of the Anaerolineaceae (Chloroflexi).</title>
        <authorList>
            <person name="Sekiguchi Y."/>
            <person name="Ohashi A."/>
            <person name="Matsuura N."/>
            <person name="Tourlousse M.D."/>
        </authorList>
    </citation>
    <scope>NUCLEOTIDE SEQUENCE [LARGE SCALE GENOMIC DNA]</scope>
    <source>
        <strain evidence="3">KOME-1</strain>
    </source>
</reference>
<dbReference type="STRING" id="360412.LARV_03269"/>
<dbReference type="AlphaFoldDB" id="A0A0S7BMI6"/>
<protein>
    <recommendedName>
        <fullName evidence="2">Inner membrane protein YgaP-like transmembrane domain-containing protein</fullName>
    </recommendedName>
</protein>
<feature type="transmembrane region" description="Helical" evidence="1">
    <location>
        <begin position="12"/>
        <end position="34"/>
    </location>
</feature>
<dbReference type="InterPro" id="IPR021309">
    <property type="entry name" value="YgaP-like_TM"/>
</dbReference>
<dbReference type="Proteomes" id="UP000055060">
    <property type="component" value="Unassembled WGS sequence"/>
</dbReference>
<keyword evidence="1" id="KW-1133">Transmembrane helix</keyword>
<name>A0A0S7BMI6_9CHLR</name>
<keyword evidence="4" id="KW-1185">Reference proteome</keyword>
<proteinExistence type="predicted"/>
<evidence type="ECO:0000313" key="3">
    <source>
        <dbReference type="EMBL" id="GAP15480.1"/>
    </source>
</evidence>
<organism evidence="3">
    <name type="scientific">Longilinea arvoryzae</name>
    <dbReference type="NCBI Taxonomy" id="360412"/>
    <lineage>
        <taxon>Bacteria</taxon>
        <taxon>Bacillati</taxon>
        <taxon>Chloroflexota</taxon>
        <taxon>Anaerolineae</taxon>
        <taxon>Anaerolineales</taxon>
        <taxon>Anaerolineaceae</taxon>
        <taxon>Longilinea</taxon>
    </lineage>
</organism>